<dbReference type="SUPFAM" id="SSF56219">
    <property type="entry name" value="DNase I-like"/>
    <property type="match status" value="1"/>
</dbReference>
<dbReference type="AlphaFoldDB" id="A0A235BXP6"/>
<dbReference type="PROSITE" id="PS51257">
    <property type="entry name" value="PROKAR_LIPOPROTEIN"/>
    <property type="match status" value="1"/>
</dbReference>
<protein>
    <recommendedName>
        <fullName evidence="1">Endonuclease/exonuclease/phosphatase domain-containing protein</fullName>
    </recommendedName>
</protein>
<proteinExistence type="predicted"/>
<dbReference type="Gene3D" id="3.60.10.10">
    <property type="entry name" value="Endonuclease/exonuclease/phosphatase"/>
    <property type="match status" value="1"/>
</dbReference>
<dbReference type="InterPro" id="IPR036691">
    <property type="entry name" value="Endo/exonu/phosph_ase_sf"/>
</dbReference>
<dbReference type="InterPro" id="IPR005135">
    <property type="entry name" value="Endo/exonuclease/phosphatase"/>
</dbReference>
<accession>A0A235BXP6</accession>
<dbReference type="Proteomes" id="UP000215559">
    <property type="component" value="Unassembled WGS sequence"/>
</dbReference>
<organism evidence="2 3">
    <name type="scientific">candidate division WOR-3 bacterium JGI_Cruoil_03_51_56</name>
    <dbReference type="NCBI Taxonomy" id="1973747"/>
    <lineage>
        <taxon>Bacteria</taxon>
        <taxon>Bacteria division WOR-3</taxon>
    </lineage>
</organism>
<dbReference type="Pfam" id="PF03372">
    <property type="entry name" value="Exo_endo_phos"/>
    <property type="match status" value="1"/>
</dbReference>
<evidence type="ECO:0000313" key="2">
    <source>
        <dbReference type="EMBL" id="OYD16994.1"/>
    </source>
</evidence>
<comment type="caution">
    <text evidence="2">The sequence shown here is derived from an EMBL/GenBank/DDBJ whole genome shotgun (WGS) entry which is preliminary data.</text>
</comment>
<name>A0A235BXP6_UNCW3</name>
<reference evidence="2 3" key="1">
    <citation type="submission" date="2017-07" db="EMBL/GenBank/DDBJ databases">
        <title>Recovery of genomes from metagenomes via a dereplication, aggregation, and scoring strategy.</title>
        <authorList>
            <person name="Sieber C.M."/>
            <person name="Probst A.J."/>
            <person name="Sharrar A."/>
            <person name="Thomas B.C."/>
            <person name="Hess M."/>
            <person name="Tringe S.G."/>
            <person name="Banfield J.F."/>
        </authorList>
    </citation>
    <scope>NUCLEOTIDE SEQUENCE [LARGE SCALE GENOMIC DNA]</scope>
    <source>
        <strain evidence="2">JGI_Cruoil_03_51_56</strain>
    </source>
</reference>
<evidence type="ECO:0000313" key="3">
    <source>
        <dbReference type="Proteomes" id="UP000215559"/>
    </source>
</evidence>
<dbReference type="GO" id="GO:0003824">
    <property type="term" value="F:catalytic activity"/>
    <property type="evidence" value="ECO:0007669"/>
    <property type="project" value="InterPro"/>
</dbReference>
<gene>
    <name evidence="2" type="ORF">CH330_01235</name>
</gene>
<feature type="domain" description="Endonuclease/exonuclease/phosphatase" evidence="1">
    <location>
        <begin position="136"/>
        <end position="381"/>
    </location>
</feature>
<dbReference type="EMBL" id="NOZP01000030">
    <property type="protein sequence ID" value="OYD16994.1"/>
    <property type="molecule type" value="Genomic_DNA"/>
</dbReference>
<evidence type="ECO:0000259" key="1">
    <source>
        <dbReference type="Pfam" id="PF03372"/>
    </source>
</evidence>
<sequence length="393" mass="43877">MAKRYAGFLPWFLAIVVFVLAGCRQKSVHHNSPPTVVITSGPTGVIASDSANFGWIGEDIDGNLVGFYYGLDDSSTGIRTEDTAVTVHCLSLGEHEFYIRAVDDSGKWSNAAVRSFRVQFDSSVAPRGTDTTLEIITWNIQNFPKQGDSTVNRVRALMARLDADIYAVQEIEDTLAFRELLSGLSGYTGFYSRDDYGSFYQKTGVVYKSGIVTVTDMHQLFWGNDSVPRPPMEMTMTANHNGGTFDFHLIVLHLKAGGSAQEQSKRKTACRLLKEHLDEELEQGEELDFLVVGDWNDKLDDPPDSNVFTLFLEDTLQYRFLTFPLAGNSYYGSYIGEGGYGSLIDHILATRDALNEYDGGITMTLRLDDETDRYGQLISDHRPVMAIFPVFRK</sequence>